<proteinExistence type="inferred from homology"/>
<dbReference type="OrthoDB" id="7326703at2"/>
<name>A0A545U296_9PROT</name>
<keyword evidence="2 7" id="KW-0808">Transferase</keyword>
<accession>A0A545U296</accession>
<comment type="caution">
    <text evidence="7">The sequence shown here is derived from an EMBL/GenBank/DDBJ whole genome shotgun (WGS) entry which is preliminary data.</text>
</comment>
<evidence type="ECO:0000259" key="6">
    <source>
        <dbReference type="Pfam" id="PF01636"/>
    </source>
</evidence>
<evidence type="ECO:0000313" key="7">
    <source>
        <dbReference type="EMBL" id="TQV83599.1"/>
    </source>
</evidence>
<dbReference type="GO" id="GO:0016301">
    <property type="term" value="F:kinase activity"/>
    <property type="evidence" value="ECO:0007669"/>
    <property type="project" value="UniProtKB-KW"/>
</dbReference>
<dbReference type="InterPro" id="IPR011009">
    <property type="entry name" value="Kinase-like_dom_sf"/>
</dbReference>
<dbReference type="SUPFAM" id="SSF56112">
    <property type="entry name" value="Protein kinase-like (PK-like)"/>
    <property type="match status" value="1"/>
</dbReference>
<evidence type="ECO:0000256" key="4">
    <source>
        <dbReference type="ARBA" id="ARBA00022777"/>
    </source>
</evidence>
<evidence type="ECO:0000256" key="5">
    <source>
        <dbReference type="ARBA" id="ARBA00022840"/>
    </source>
</evidence>
<keyword evidence="3" id="KW-0547">Nucleotide-binding</keyword>
<dbReference type="PANTHER" id="PTHR34273:SF2">
    <property type="entry name" value="METHYLTHIORIBOSE KINASE"/>
    <property type="match status" value="1"/>
</dbReference>
<keyword evidence="4" id="KW-0418">Kinase</keyword>
<comment type="similarity">
    <text evidence="1">Belongs to the methylthioribose kinase family.</text>
</comment>
<dbReference type="Gene3D" id="3.30.200.20">
    <property type="entry name" value="Phosphorylase Kinase, domain 1"/>
    <property type="match status" value="1"/>
</dbReference>
<evidence type="ECO:0000256" key="1">
    <source>
        <dbReference type="ARBA" id="ARBA00010165"/>
    </source>
</evidence>
<organism evidence="7 8">
    <name type="scientific">Denitrobaculum tricleocarpae</name>
    <dbReference type="NCBI Taxonomy" id="2591009"/>
    <lineage>
        <taxon>Bacteria</taxon>
        <taxon>Pseudomonadati</taxon>
        <taxon>Pseudomonadota</taxon>
        <taxon>Alphaproteobacteria</taxon>
        <taxon>Rhodospirillales</taxon>
        <taxon>Rhodospirillaceae</taxon>
        <taxon>Denitrobaculum</taxon>
    </lineage>
</organism>
<keyword evidence="5" id="KW-0067">ATP-binding</keyword>
<feature type="domain" description="Aminoglycoside phosphotransferase" evidence="6">
    <location>
        <begin position="30"/>
        <end position="238"/>
    </location>
</feature>
<evidence type="ECO:0000313" key="8">
    <source>
        <dbReference type="Proteomes" id="UP000315252"/>
    </source>
</evidence>
<dbReference type="Pfam" id="PF01636">
    <property type="entry name" value="APH"/>
    <property type="match status" value="1"/>
</dbReference>
<evidence type="ECO:0000256" key="3">
    <source>
        <dbReference type="ARBA" id="ARBA00022741"/>
    </source>
</evidence>
<dbReference type="AlphaFoldDB" id="A0A545U296"/>
<dbReference type="Proteomes" id="UP000315252">
    <property type="component" value="Unassembled WGS sequence"/>
</dbReference>
<evidence type="ECO:0000256" key="2">
    <source>
        <dbReference type="ARBA" id="ARBA00022679"/>
    </source>
</evidence>
<reference evidence="7 8" key="1">
    <citation type="submission" date="2019-06" db="EMBL/GenBank/DDBJ databases">
        <title>Whole genome sequence for Rhodospirillaceae sp. R148.</title>
        <authorList>
            <person name="Wang G."/>
        </authorList>
    </citation>
    <scope>NUCLEOTIDE SEQUENCE [LARGE SCALE GENOMIC DNA]</scope>
    <source>
        <strain evidence="7 8">R148</strain>
    </source>
</reference>
<dbReference type="GO" id="GO:0005524">
    <property type="term" value="F:ATP binding"/>
    <property type="evidence" value="ECO:0007669"/>
    <property type="project" value="UniProtKB-KW"/>
</dbReference>
<sequence length="334" mass="36408">MYRVSEPFDLRCAKLIANLGLAGEGEVLAVKPLTGGVASDIAVVSLPGREICVKFALPKLKVAEDWRAPVHRNKAEYAWLMAAAACAPENVPALYGWSPADNGFAMEYLTGESVYLWKDALLKSAPDQGEAEAVASVLGRIHAASTVPGFDQSPFRNRDDFYALRLEPYLNFTASKHPDLAPQLSGLVDSLYAADSVLVHGDVSPKNILFRNGTPIILDAECATMGDASFDLAFCLNHLILKALHLPASRRTLSASVLRFWARYEPEISWEDPTALEARVTALLPALMLARVDGKSPVEYLSEQERGRVRRLAIPLIAGPARNLTDLITVIDKD</sequence>
<dbReference type="EMBL" id="VHSH01000001">
    <property type="protein sequence ID" value="TQV83599.1"/>
    <property type="molecule type" value="Genomic_DNA"/>
</dbReference>
<dbReference type="PANTHER" id="PTHR34273">
    <property type="entry name" value="METHYLTHIORIBOSE KINASE"/>
    <property type="match status" value="1"/>
</dbReference>
<protein>
    <submittedName>
        <fullName evidence="7">Aminoglycoside phosphotransferase family protein</fullName>
    </submittedName>
</protein>
<dbReference type="InterPro" id="IPR002575">
    <property type="entry name" value="Aminoglycoside_PTrfase"/>
</dbReference>
<dbReference type="Gene3D" id="3.90.1200.10">
    <property type="match status" value="1"/>
</dbReference>
<gene>
    <name evidence="7" type="ORF">FKG95_03135</name>
</gene>
<keyword evidence="8" id="KW-1185">Reference proteome</keyword>